<evidence type="ECO:0000256" key="3">
    <source>
        <dbReference type="ARBA" id="ARBA00022989"/>
    </source>
</evidence>
<dbReference type="Gene3D" id="1.20.1560.10">
    <property type="entry name" value="ABC transporter type 1, transmembrane domain"/>
    <property type="match status" value="1"/>
</dbReference>
<feature type="transmembrane region" description="Helical" evidence="5">
    <location>
        <begin position="277"/>
        <end position="295"/>
    </location>
</feature>
<feature type="transmembrane region" description="Helical" evidence="5">
    <location>
        <begin position="159"/>
        <end position="182"/>
    </location>
</feature>
<dbReference type="GO" id="GO:0016887">
    <property type="term" value="F:ATP hydrolysis activity"/>
    <property type="evidence" value="ECO:0007669"/>
    <property type="project" value="InterPro"/>
</dbReference>
<dbReference type="InterPro" id="IPR003439">
    <property type="entry name" value="ABC_transporter-like_ATP-bd"/>
</dbReference>
<dbReference type="PANTHER" id="PTHR24221:SF654">
    <property type="entry name" value="ATP-BINDING CASSETTE SUB-FAMILY B MEMBER 6"/>
    <property type="match status" value="1"/>
</dbReference>
<feature type="transmembrane region" description="Helical" evidence="5">
    <location>
        <begin position="86"/>
        <end position="113"/>
    </location>
</feature>
<dbReference type="InterPro" id="IPR027417">
    <property type="entry name" value="P-loop_NTPase"/>
</dbReference>
<feature type="transmembrane region" description="Helical" evidence="5">
    <location>
        <begin position="307"/>
        <end position="326"/>
    </location>
</feature>
<keyword evidence="3 5" id="KW-1133">Transmembrane helix</keyword>
<evidence type="ECO:0000313" key="7">
    <source>
        <dbReference type="EMBL" id="CAA2100664.1"/>
    </source>
</evidence>
<name>A0A679IKW7_9HYPH</name>
<dbReference type="SUPFAM" id="SSF52540">
    <property type="entry name" value="P-loop containing nucleoside triphosphate hydrolases"/>
    <property type="match status" value="1"/>
</dbReference>
<feature type="domain" description="ABC transmembrane type-1" evidence="6">
    <location>
        <begin position="83"/>
        <end position="311"/>
    </location>
</feature>
<comment type="subcellular location">
    <subcellularLocation>
        <location evidence="1">Cell membrane</location>
        <topology evidence="1">Multi-pass membrane protein</topology>
    </subcellularLocation>
</comment>
<keyword evidence="2 5" id="KW-0812">Transmembrane</keyword>
<dbReference type="SUPFAM" id="SSF90123">
    <property type="entry name" value="ABC transporter transmembrane region"/>
    <property type="match status" value="1"/>
</dbReference>
<accession>A0A679IKW7</accession>
<feature type="transmembrane region" description="Helical" evidence="5">
    <location>
        <begin position="188"/>
        <end position="207"/>
    </location>
</feature>
<reference evidence="7" key="1">
    <citation type="submission" date="2019-12" db="EMBL/GenBank/DDBJ databases">
        <authorList>
            <person name="Cremers G."/>
        </authorList>
    </citation>
    <scope>NUCLEOTIDE SEQUENCE</scope>
    <source>
        <strain evidence="7">Mbul1</strain>
    </source>
</reference>
<feature type="transmembrane region" description="Helical" evidence="5">
    <location>
        <begin position="20"/>
        <end position="37"/>
    </location>
</feature>
<dbReference type="Pfam" id="PF00005">
    <property type="entry name" value="ABC_tran"/>
    <property type="match status" value="1"/>
</dbReference>
<keyword evidence="4 5" id="KW-0472">Membrane</keyword>
<dbReference type="GO" id="GO:0005524">
    <property type="term" value="F:ATP binding"/>
    <property type="evidence" value="ECO:0007669"/>
    <property type="project" value="UniProtKB-KW"/>
</dbReference>
<protein>
    <submittedName>
        <fullName evidence="7">Putative ABC transporter ATP-binding protein</fullName>
    </submittedName>
</protein>
<dbReference type="PROSITE" id="PS50929">
    <property type="entry name" value="ABC_TM1F"/>
    <property type="match status" value="1"/>
</dbReference>
<evidence type="ECO:0000259" key="6">
    <source>
        <dbReference type="PROSITE" id="PS50929"/>
    </source>
</evidence>
<dbReference type="GO" id="GO:0034040">
    <property type="term" value="F:ATPase-coupled lipid transmembrane transporter activity"/>
    <property type="evidence" value="ECO:0007669"/>
    <property type="project" value="TreeGrafter"/>
</dbReference>
<sequence>MDRDPIAFAWKSARTLQVSAIALTLGVGLPLALFALLCLRDLVSVLVQAPAQTVPFLRIAMERPWNAAGEPALVAVSGWPLPPVDVILWALTGLAAVAMLAAALGWIVARLCFSAQSRTIRLLNERVTTAILHAPTAARDEARSLAQHVGAMLARLDTLFGLGIVVPVTALATIILALAMAGLAAPRLVPTVAVGLLAAALARLLILRRTRKRTILRLSSGVSAERFLSDLIRRVPAVRAHGAEAFERGRLAARGAAIRDALASAESSLAFARAPSLALGVLLPAIMLAVALWRGESGTAPPVAPGALVAAGGGFALAVLALAVTLRLRSIHEGVSPVFRDLAATLVSLESRGGYRPGPFAALPKGGTLAASGVGVYDPASGERLTGVDVTVAMPSHLAIVGERGSGARALAALLAGQLEPTAGSVTYDGIDLRSLDPAERASHIALAGAEAILIEGTLEQNILYGAARQERPSEADLIEVLHLTGLDTFVYARGLEGTVDPNAEPGIADSIVSARHAVRKALVADKAARLVEPFDPARYNHQATVGENILFGEAVGPAFSGSHIAAHPYLRAVLEAEDLTRPFTEIGLQVARSTIEIFADLPDDHPLFDAFSLFPAAERGFFEDLVSRQPEAKGWRRGPAGQRDRKRLIGLALRYSETRHRFGLIDAAFEDRIVAARHSFARLMPQSLRASVEFYDPTRLNPAASLEENLLFGRINGEEAGAEQRVRALVRRVLVQQHLESAVYRLGLASRVEPGMGGGGTSLGENAIGSRERIGIDLARCLVRKPDIVVVAIALDDGKAAEIRERLASLRAARAGRGLIVCLPSADTLDANAPFGAVLHVERNTVLAA</sequence>
<evidence type="ECO:0000256" key="2">
    <source>
        <dbReference type="ARBA" id="ARBA00022692"/>
    </source>
</evidence>
<keyword evidence="7" id="KW-0547">Nucleotide-binding</keyword>
<gene>
    <name evidence="7" type="ORF">MBUL_00785</name>
</gene>
<keyword evidence="7" id="KW-0067">ATP-binding</keyword>
<dbReference type="InterPro" id="IPR036640">
    <property type="entry name" value="ABC1_TM_sf"/>
</dbReference>
<dbReference type="InterPro" id="IPR011527">
    <property type="entry name" value="ABC1_TM_dom"/>
</dbReference>
<dbReference type="GO" id="GO:0005886">
    <property type="term" value="C:plasma membrane"/>
    <property type="evidence" value="ECO:0007669"/>
    <property type="project" value="UniProtKB-SubCell"/>
</dbReference>
<dbReference type="AlphaFoldDB" id="A0A679IKW7"/>
<dbReference type="EMBL" id="LR743504">
    <property type="protein sequence ID" value="CAA2100664.1"/>
    <property type="molecule type" value="Genomic_DNA"/>
</dbReference>
<evidence type="ECO:0000256" key="1">
    <source>
        <dbReference type="ARBA" id="ARBA00004651"/>
    </source>
</evidence>
<dbReference type="GO" id="GO:0140359">
    <property type="term" value="F:ABC-type transporter activity"/>
    <property type="evidence" value="ECO:0007669"/>
    <property type="project" value="InterPro"/>
</dbReference>
<proteinExistence type="predicted"/>
<dbReference type="PANTHER" id="PTHR24221">
    <property type="entry name" value="ATP-BINDING CASSETTE SUB-FAMILY B"/>
    <property type="match status" value="1"/>
</dbReference>
<organism evidence="7">
    <name type="scientific">Methylobacterium bullatum</name>
    <dbReference type="NCBI Taxonomy" id="570505"/>
    <lineage>
        <taxon>Bacteria</taxon>
        <taxon>Pseudomonadati</taxon>
        <taxon>Pseudomonadota</taxon>
        <taxon>Alphaproteobacteria</taxon>
        <taxon>Hyphomicrobiales</taxon>
        <taxon>Methylobacteriaceae</taxon>
        <taxon>Methylobacterium</taxon>
    </lineage>
</organism>
<dbReference type="Gene3D" id="3.40.50.300">
    <property type="entry name" value="P-loop containing nucleotide triphosphate hydrolases"/>
    <property type="match status" value="2"/>
</dbReference>
<evidence type="ECO:0000256" key="4">
    <source>
        <dbReference type="ARBA" id="ARBA00023136"/>
    </source>
</evidence>
<dbReference type="InterPro" id="IPR039421">
    <property type="entry name" value="Type_1_exporter"/>
</dbReference>
<evidence type="ECO:0000256" key="5">
    <source>
        <dbReference type="SAM" id="Phobius"/>
    </source>
</evidence>